<comment type="similarity">
    <text evidence="3">Belongs to the trans-sulfuration enzymes family.</text>
</comment>
<dbReference type="InterPro" id="IPR015422">
    <property type="entry name" value="PyrdxlP-dep_Trfase_small"/>
</dbReference>
<evidence type="ECO:0000256" key="3">
    <source>
        <dbReference type="RuleBase" id="RU362118"/>
    </source>
</evidence>
<dbReference type="InterPro" id="IPR015424">
    <property type="entry name" value="PyrdxlP-dep_Trfase"/>
</dbReference>
<keyword evidence="5" id="KW-1185">Reference proteome</keyword>
<dbReference type="InterPro" id="IPR015421">
    <property type="entry name" value="PyrdxlP-dep_Trfase_major"/>
</dbReference>
<name>A0AA42C9C1_9BACT</name>
<dbReference type="Gene3D" id="3.40.640.10">
    <property type="entry name" value="Type I PLP-dependent aspartate aminotransferase-like (Major domain)"/>
    <property type="match status" value="1"/>
</dbReference>
<comment type="caution">
    <text evidence="4">The sequence shown here is derived from an EMBL/GenBank/DDBJ whole genome shotgun (WGS) entry which is preliminary data.</text>
</comment>
<dbReference type="InterPro" id="IPR000277">
    <property type="entry name" value="Cys/Met-Metab_PyrdxlP-dep_enz"/>
</dbReference>
<keyword evidence="4" id="KW-0808">Transferase</keyword>
<accession>A0AA42C9C1</accession>
<dbReference type="EMBL" id="JAPAAF010000006">
    <property type="protein sequence ID" value="MCW0482297.1"/>
    <property type="molecule type" value="Genomic_DNA"/>
</dbReference>
<dbReference type="GO" id="GO:0005737">
    <property type="term" value="C:cytoplasm"/>
    <property type="evidence" value="ECO:0007669"/>
    <property type="project" value="TreeGrafter"/>
</dbReference>
<evidence type="ECO:0000313" key="4">
    <source>
        <dbReference type="EMBL" id="MCW0482297.1"/>
    </source>
</evidence>
<dbReference type="Proteomes" id="UP001163821">
    <property type="component" value="Unassembled WGS sequence"/>
</dbReference>
<dbReference type="AlphaFoldDB" id="A0AA42C9C1"/>
<dbReference type="GO" id="GO:0016740">
    <property type="term" value="F:transferase activity"/>
    <property type="evidence" value="ECO:0007669"/>
    <property type="project" value="UniProtKB-KW"/>
</dbReference>
<keyword evidence="2 3" id="KW-0663">Pyridoxal phosphate</keyword>
<dbReference type="GO" id="GO:0030170">
    <property type="term" value="F:pyridoxal phosphate binding"/>
    <property type="evidence" value="ECO:0007669"/>
    <property type="project" value="InterPro"/>
</dbReference>
<dbReference type="RefSeq" id="WP_282590904.1">
    <property type="nucleotide sequence ID" value="NZ_JAPAAF010000006.1"/>
</dbReference>
<dbReference type="PANTHER" id="PTHR11808">
    <property type="entry name" value="TRANS-SULFURATION ENZYME FAMILY MEMBER"/>
    <property type="match status" value="1"/>
</dbReference>
<proteinExistence type="inferred from homology"/>
<dbReference type="Pfam" id="PF01053">
    <property type="entry name" value="Cys_Met_Meta_PP"/>
    <property type="match status" value="1"/>
</dbReference>
<protein>
    <submittedName>
        <fullName evidence="4">PLP-dependent transferase</fullName>
    </submittedName>
</protein>
<dbReference type="GO" id="GO:0016846">
    <property type="term" value="F:carbon-sulfur lyase activity"/>
    <property type="evidence" value="ECO:0007669"/>
    <property type="project" value="TreeGrafter"/>
</dbReference>
<evidence type="ECO:0000313" key="5">
    <source>
        <dbReference type="Proteomes" id="UP001163821"/>
    </source>
</evidence>
<comment type="cofactor">
    <cofactor evidence="1 3">
        <name>pyridoxal 5'-phosphate</name>
        <dbReference type="ChEBI" id="CHEBI:597326"/>
    </cofactor>
</comment>
<sequence length="462" mass="51368">MENTELIIVPKVSGGVYGVSCILHTLQDVIDYEEKRRVPEQGYPRFIPHPFVAKIQQQHKRPGFDAFAVQNQHAANHVVNHFVSPALASTCQIEAFKRKGNSYAILHVPVRYAQQLSEDITNSGIVLNARKAHRILSQVPVPEPSGLLETSLSQLEKGSNPAKTWCFNSGMAAIYCTVLSLLKPGKRAVVIGSCYTDSHKIFRKLSERHAYEQTLFLEHFRNDAFPVDTGLVFLEIPTNPLLQVEDLRQIVTRAHAVGAEVLVDSTIASPWHYSPFEFGADWIVHSSTKSLSGKNNHLGGVLFANPGSPNAEQKIQAEAFAMNPEESSVLEHNLNDFPERIARMAENAAVVTQFLQNHPQIARVFSPQGLKNGNGHVVSFRLKNESEQRATAFYDHCTITIKGPSMGFEKSMLMPYALITRYFDSDSTLESLGLSRYLMRLSVGAENVKNTLAHLVDGLNKL</sequence>
<dbReference type="GO" id="GO:0019346">
    <property type="term" value="P:transsulfuration"/>
    <property type="evidence" value="ECO:0007669"/>
    <property type="project" value="InterPro"/>
</dbReference>
<organism evidence="4 5">
    <name type="scientific">Gaoshiqia sediminis</name>
    <dbReference type="NCBI Taxonomy" id="2986998"/>
    <lineage>
        <taxon>Bacteria</taxon>
        <taxon>Pseudomonadati</taxon>
        <taxon>Bacteroidota</taxon>
        <taxon>Bacteroidia</taxon>
        <taxon>Marinilabiliales</taxon>
        <taxon>Prolixibacteraceae</taxon>
        <taxon>Gaoshiqia</taxon>
    </lineage>
</organism>
<evidence type="ECO:0000256" key="2">
    <source>
        <dbReference type="ARBA" id="ARBA00022898"/>
    </source>
</evidence>
<gene>
    <name evidence="4" type="ORF">N2K84_06110</name>
</gene>
<reference evidence="4" key="1">
    <citation type="submission" date="2022-10" db="EMBL/GenBank/DDBJ databases">
        <title>Gaoshiqiia sediminis gen. nov., sp. nov., isolated from coastal sediment.</title>
        <authorList>
            <person name="Yu W.X."/>
            <person name="Mu D.S."/>
            <person name="Du J.Z."/>
            <person name="Liang Y.Q."/>
        </authorList>
    </citation>
    <scope>NUCLEOTIDE SEQUENCE</scope>
    <source>
        <strain evidence="4">A06</strain>
    </source>
</reference>
<dbReference type="Gene3D" id="3.90.1150.10">
    <property type="entry name" value="Aspartate Aminotransferase, domain 1"/>
    <property type="match status" value="1"/>
</dbReference>
<evidence type="ECO:0000256" key="1">
    <source>
        <dbReference type="ARBA" id="ARBA00001933"/>
    </source>
</evidence>
<dbReference type="SUPFAM" id="SSF53383">
    <property type="entry name" value="PLP-dependent transferases"/>
    <property type="match status" value="1"/>
</dbReference>